<dbReference type="InterPro" id="IPR004722">
    <property type="entry name" value="DHOase"/>
</dbReference>
<feature type="binding site" evidence="6">
    <location>
        <position position="152"/>
    </location>
    <ligand>
        <name>Zn(2+)</name>
        <dbReference type="ChEBI" id="CHEBI:29105"/>
        <label>2</label>
    </ligand>
</feature>
<evidence type="ECO:0000256" key="4">
    <source>
        <dbReference type="ARBA" id="ARBA00022801"/>
    </source>
</evidence>
<evidence type="ECO:0000256" key="5">
    <source>
        <dbReference type="ARBA" id="ARBA00022975"/>
    </source>
</evidence>
<dbReference type="RefSeq" id="WP_055267708.1">
    <property type="nucleotide sequence ID" value="NZ_CABIXQ010000024.1"/>
</dbReference>
<comment type="similarity">
    <text evidence="2 6">Belongs to the metallo-dependent hydrolases superfamily. DHOase family. Class I DHOase subfamily.</text>
</comment>
<evidence type="ECO:0000256" key="1">
    <source>
        <dbReference type="ARBA" id="ARBA00002368"/>
    </source>
</evidence>
<reference evidence="8 9" key="1">
    <citation type="submission" date="2015-09" db="EMBL/GenBank/DDBJ databases">
        <authorList>
            <consortium name="Pathogen Informatics"/>
        </authorList>
    </citation>
    <scope>NUCLEOTIDE SEQUENCE [LARGE SCALE GENOMIC DNA]</scope>
    <source>
        <strain evidence="8 9">2789STDY5834856</strain>
    </source>
</reference>
<evidence type="ECO:0000256" key="3">
    <source>
        <dbReference type="ARBA" id="ARBA00022723"/>
    </source>
</evidence>
<dbReference type="HAMAP" id="MF_00220_B">
    <property type="entry name" value="PyrC_classI_B"/>
    <property type="match status" value="1"/>
</dbReference>
<feature type="binding site" evidence="6">
    <location>
        <position position="152"/>
    </location>
    <ligand>
        <name>Zn(2+)</name>
        <dbReference type="ChEBI" id="CHEBI:29105"/>
        <label>1</label>
    </ligand>
</feature>
<dbReference type="InterPro" id="IPR011059">
    <property type="entry name" value="Metal-dep_hydrolase_composite"/>
</dbReference>
<evidence type="ECO:0000256" key="2">
    <source>
        <dbReference type="ARBA" id="ARBA00010286"/>
    </source>
</evidence>
<evidence type="ECO:0000259" key="7">
    <source>
        <dbReference type="Pfam" id="PF01979"/>
    </source>
</evidence>
<feature type="binding site" evidence="6">
    <location>
        <position position="61"/>
    </location>
    <ligand>
        <name>Zn(2+)</name>
        <dbReference type="ChEBI" id="CHEBI:29105"/>
        <label>1</label>
    </ligand>
</feature>
<keyword evidence="3 6" id="KW-0479">Metal-binding</keyword>
<dbReference type="EC" id="3.5.2.3" evidence="6"/>
<feature type="binding site" evidence="6">
    <location>
        <position position="216"/>
    </location>
    <ligand>
        <name>Zn(2+)</name>
        <dbReference type="ChEBI" id="CHEBI:29105"/>
        <label>2</label>
    </ligand>
</feature>
<feature type="binding site" evidence="6">
    <location>
        <position position="288"/>
    </location>
    <ligand>
        <name>substrate</name>
    </ligand>
</feature>
<dbReference type="NCBIfam" id="TIGR00857">
    <property type="entry name" value="pyrC_multi"/>
    <property type="match status" value="1"/>
</dbReference>
<dbReference type="CDD" id="cd01317">
    <property type="entry name" value="DHOase_IIa"/>
    <property type="match status" value="1"/>
</dbReference>
<keyword evidence="6" id="KW-0862">Zinc</keyword>
<name>A0A174K3X9_9CLOT</name>
<proteinExistence type="inferred from homology"/>
<dbReference type="GO" id="GO:0044205">
    <property type="term" value="P:'de novo' UMP biosynthetic process"/>
    <property type="evidence" value="ECO:0007669"/>
    <property type="project" value="UniProtKB-UniRule"/>
</dbReference>
<dbReference type="Gene3D" id="3.20.20.140">
    <property type="entry name" value="Metal-dependent hydrolases"/>
    <property type="match status" value="1"/>
</dbReference>
<comment type="cofactor">
    <cofactor evidence="6">
        <name>Zn(2+)</name>
        <dbReference type="ChEBI" id="CHEBI:29105"/>
    </cofactor>
    <text evidence="6">Binds 2 Zn(2+) ions per subunit.</text>
</comment>
<dbReference type="InterPro" id="IPR050138">
    <property type="entry name" value="DHOase/Allantoinase_Hydrolase"/>
</dbReference>
<dbReference type="UniPathway" id="UPA00070">
    <property type="reaction ID" value="UER00117"/>
</dbReference>
<dbReference type="GO" id="GO:0006145">
    <property type="term" value="P:purine nucleobase catabolic process"/>
    <property type="evidence" value="ECO:0007669"/>
    <property type="project" value="TreeGrafter"/>
</dbReference>
<feature type="binding site" evidence="6">
    <location>
        <position position="284"/>
    </location>
    <ligand>
        <name>Zn(2+)</name>
        <dbReference type="ChEBI" id="CHEBI:29105"/>
        <label>1</label>
    </ligand>
</feature>
<keyword evidence="5 6" id="KW-0665">Pyrimidine biosynthesis</keyword>
<feature type="binding site" evidence="6">
    <location>
        <position position="179"/>
    </location>
    <ligand>
        <name>Zn(2+)</name>
        <dbReference type="ChEBI" id="CHEBI:29105"/>
        <label>2</label>
    </ligand>
</feature>
<dbReference type="AlphaFoldDB" id="A0A174K3X9"/>
<dbReference type="OrthoDB" id="9765462at2"/>
<accession>A0A174K3X9</accession>
<dbReference type="InterPro" id="IPR032466">
    <property type="entry name" value="Metal_Hydrolase"/>
</dbReference>
<dbReference type="InterPro" id="IPR006680">
    <property type="entry name" value="Amidohydro-rel"/>
</dbReference>
<dbReference type="SUPFAM" id="SSF51556">
    <property type="entry name" value="Metallo-dependent hydrolases"/>
    <property type="match status" value="1"/>
</dbReference>
<dbReference type="InterPro" id="IPR002195">
    <property type="entry name" value="Dihydroorotase_CS"/>
</dbReference>
<sequence length="399" mass="44390">MSNLLIKNVNVVDAFQNFHGDVYIENGIIKEVGQDIKKDNVEIIDGNSLTLMPSFIDTHAHFREPGFTQKEDIETGSKAAVKGGYTGVCLMANTWPVCSNYEVLNHVRNRAKEVGLTDIHQCVSITENFKGSNIEHLNMFKDDKEVKAISDDGVGVMDSSVMMKAMEVARENNWIVMSHAEDKTFSKIDMRMAEDLMTIRDLYLAKVTKAHLHMAHVSTVESINAIERAKEEGVNVTCEVTPHHLALDSSISNYRVNPPIREKEDVETLIRAIRKGVVDCIGTDHAPHTEEDKKNGAPGMVGLETAFSICYTTLVKENNISLNKLSELMSRNSANILGMNKGLISVGKDGDMVLVDLNQKVTVDREKFVSRGKNTPFHGREYYGEVKMTIKGGNVVYKA</sequence>
<feature type="binding site" evidence="6">
    <location>
        <begin position="298"/>
        <end position="299"/>
    </location>
    <ligand>
        <name>substrate</name>
    </ligand>
</feature>
<dbReference type="GO" id="GO:0004151">
    <property type="term" value="F:dihydroorotase activity"/>
    <property type="evidence" value="ECO:0007669"/>
    <property type="project" value="UniProtKB-UniRule"/>
</dbReference>
<organism evidence="8 9">
    <name type="scientific">Clostridium disporicum</name>
    <dbReference type="NCBI Taxonomy" id="84024"/>
    <lineage>
        <taxon>Bacteria</taxon>
        <taxon>Bacillati</taxon>
        <taxon>Bacillota</taxon>
        <taxon>Clostridia</taxon>
        <taxon>Eubacteriales</taxon>
        <taxon>Clostridiaceae</taxon>
        <taxon>Clostridium</taxon>
    </lineage>
</organism>
<dbReference type="PROSITE" id="PS00483">
    <property type="entry name" value="DIHYDROOROTASE_2"/>
    <property type="match status" value="1"/>
</dbReference>
<dbReference type="Proteomes" id="UP000095594">
    <property type="component" value="Unassembled WGS sequence"/>
</dbReference>
<dbReference type="PANTHER" id="PTHR43668">
    <property type="entry name" value="ALLANTOINASE"/>
    <property type="match status" value="1"/>
</dbReference>
<evidence type="ECO:0000313" key="8">
    <source>
        <dbReference type="EMBL" id="CUP04747.1"/>
    </source>
</evidence>
<dbReference type="SUPFAM" id="SSF51338">
    <property type="entry name" value="Composite domain of metallo-dependent hydrolases"/>
    <property type="match status" value="1"/>
</dbReference>
<comment type="catalytic activity">
    <reaction evidence="6">
        <text>(S)-dihydroorotate + H2O = N-carbamoyl-L-aspartate + H(+)</text>
        <dbReference type="Rhea" id="RHEA:24296"/>
        <dbReference type="ChEBI" id="CHEBI:15377"/>
        <dbReference type="ChEBI" id="CHEBI:15378"/>
        <dbReference type="ChEBI" id="CHEBI:30864"/>
        <dbReference type="ChEBI" id="CHEBI:32814"/>
        <dbReference type="EC" id="3.5.2.3"/>
    </reaction>
</comment>
<comment type="function">
    <text evidence="1 6">Catalyzes the reversible cyclization of carbamoyl aspartate to dihydroorotate.</text>
</comment>
<feature type="domain" description="Amidohydrolase-related" evidence="7">
    <location>
        <begin position="50"/>
        <end position="396"/>
    </location>
</feature>
<dbReference type="EMBL" id="CYZX01000024">
    <property type="protein sequence ID" value="CUP04747.1"/>
    <property type="molecule type" value="Genomic_DNA"/>
</dbReference>
<evidence type="ECO:0000256" key="6">
    <source>
        <dbReference type="HAMAP-Rule" id="MF_00220"/>
    </source>
</evidence>
<keyword evidence="4 6" id="KW-0378">Hydrolase</keyword>
<feature type="binding site" evidence="6">
    <location>
        <position position="93"/>
    </location>
    <ligand>
        <name>substrate</name>
    </ligand>
</feature>
<feature type="active site" evidence="6">
    <location>
        <position position="284"/>
    </location>
</feature>
<dbReference type="GO" id="GO:0005737">
    <property type="term" value="C:cytoplasm"/>
    <property type="evidence" value="ECO:0007669"/>
    <property type="project" value="TreeGrafter"/>
</dbReference>
<dbReference type="PANTHER" id="PTHR43668:SF2">
    <property type="entry name" value="ALLANTOINASE"/>
    <property type="match status" value="1"/>
</dbReference>
<feature type="binding site" evidence="6">
    <location>
        <begin position="61"/>
        <end position="63"/>
    </location>
    <ligand>
        <name>substrate</name>
    </ligand>
</feature>
<dbReference type="GO" id="GO:0004038">
    <property type="term" value="F:allantoinase activity"/>
    <property type="evidence" value="ECO:0007669"/>
    <property type="project" value="TreeGrafter"/>
</dbReference>
<feature type="binding site" evidence="6">
    <location>
        <position position="257"/>
    </location>
    <ligand>
        <name>substrate</name>
    </ligand>
</feature>
<protein>
    <recommendedName>
        <fullName evidence="6">Dihydroorotase</fullName>
        <shortName evidence="6">DHOase</shortName>
        <ecNumber evidence="6">3.5.2.3</ecNumber>
    </recommendedName>
</protein>
<feature type="binding site" evidence="6">
    <location>
        <position position="59"/>
    </location>
    <ligand>
        <name>Zn(2+)</name>
        <dbReference type="ChEBI" id="CHEBI:29105"/>
        <label>1</label>
    </ligand>
</feature>
<dbReference type="GO" id="GO:0008270">
    <property type="term" value="F:zinc ion binding"/>
    <property type="evidence" value="ECO:0007669"/>
    <property type="project" value="UniProtKB-UniRule"/>
</dbReference>
<gene>
    <name evidence="6 8" type="primary">pyrC</name>
    <name evidence="8" type="ORF">ERS852471_02873</name>
</gene>
<dbReference type="Pfam" id="PF01979">
    <property type="entry name" value="Amidohydro_1"/>
    <property type="match status" value="1"/>
</dbReference>
<comment type="pathway">
    <text evidence="6">Pyrimidine metabolism; UMP biosynthesis via de novo pathway; (S)-dihydroorotate from bicarbonate: step 3/3.</text>
</comment>
<evidence type="ECO:0000313" key="9">
    <source>
        <dbReference type="Proteomes" id="UP000095594"/>
    </source>
</evidence>